<dbReference type="GO" id="GO:0005886">
    <property type="term" value="C:plasma membrane"/>
    <property type="evidence" value="ECO:0007669"/>
    <property type="project" value="UniProtKB-SubCell"/>
</dbReference>
<evidence type="ECO:0000256" key="3">
    <source>
        <dbReference type="ARBA" id="ARBA00022692"/>
    </source>
</evidence>
<accession>A0A0F7KG06</accession>
<proteinExistence type="predicted"/>
<keyword evidence="13" id="KW-1185">Reference proteome</keyword>
<dbReference type="SUPFAM" id="SSF90123">
    <property type="entry name" value="ABC transporter transmembrane region"/>
    <property type="match status" value="1"/>
</dbReference>
<dbReference type="Gene3D" id="3.40.50.300">
    <property type="entry name" value="P-loop containing nucleotide triphosphate hydrolases"/>
    <property type="match status" value="1"/>
</dbReference>
<dbReference type="SMART" id="SM00382">
    <property type="entry name" value="AAA"/>
    <property type="match status" value="1"/>
</dbReference>
<name>A0A0F7KG06_9PROT</name>
<reference evidence="12 14" key="3">
    <citation type="submission" date="2019-07" db="EMBL/GenBank/DDBJ databases">
        <title>Active sludge and wastewater microbial communities from Klosterneuburg, Austria.</title>
        <authorList>
            <person name="Wagner M."/>
        </authorList>
    </citation>
    <scope>NUCLEOTIDE SEQUENCE [LARGE SCALE GENOMIC DNA]</scope>
    <source>
        <strain evidence="12 14">Nm2</strain>
    </source>
</reference>
<dbReference type="PROSITE" id="PS50893">
    <property type="entry name" value="ABC_TRANSPORTER_2"/>
    <property type="match status" value="1"/>
</dbReference>
<dbReference type="InterPro" id="IPR027417">
    <property type="entry name" value="P-loop_NTPase"/>
</dbReference>
<dbReference type="EMBL" id="CP011451">
    <property type="protein sequence ID" value="AKH37769.1"/>
    <property type="molecule type" value="Genomic_DNA"/>
</dbReference>
<feature type="transmembrane region" description="Helical" evidence="8">
    <location>
        <begin position="268"/>
        <end position="295"/>
    </location>
</feature>
<dbReference type="GO" id="GO:0034040">
    <property type="term" value="F:ATPase-coupled lipid transmembrane transporter activity"/>
    <property type="evidence" value="ECO:0007669"/>
    <property type="project" value="TreeGrafter"/>
</dbReference>
<dbReference type="Gene3D" id="1.20.1560.10">
    <property type="entry name" value="ABC transporter type 1, transmembrane domain"/>
    <property type="match status" value="1"/>
</dbReference>
<evidence type="ECO:0000259" key="10">
    <source>
        <dbReference type="PROSITE" id="PS50929"/>
    </source>
</evidence>
<dbReference type="InterPro" id="IPR003593">
    <property type="entry name" value="AAA+_ATPase"/>
</dbReference>
<evidence type="ECO:0000259" key="9">
    <source>
        <dbReference type="PROSITE" id="PS50893"/>
    </source>
</evidence>
<dbReference type="GO" id="GO:0005524">
    <property type="term" value="F:ATP binding"/>
    <property type="evidence" value="ECO:0007669"/>
    <property type="project" value="UniProtKB-KW"/>
</dbReference>
<evidence type="ECO:0000256" key="1">
    <source>
        <dbReference type="ARBA" id="ARBA00004651"/>
    </source>
</evidence>
<dbReference type="Pfam" id="PF00664">
    <property type="entry name" value="ABC_membrane"/>
    <property type="match status" value="1"/>
</dbReference>
<dbReference type="Pfam" id="PF00005">
    <property type="entry name" value="ABC_tran"/>
    <property type="match status" value="1"/>
</dbReference>
<evidence type="ECO:0000256" key="8">
    <source>
        <dbReference type="SAM" id="Phobius"/>
    </source>
</evidence>
<reference evidence="13" key="1">
    <citation type="submission" date="2015-05" db="EMBL/GenBank/DDBJ databases">
        <title>Draft genome of Nitrosomonas communis strain Nm2.</title>
        <authorList>
            <person name="Kozlowski J.A."/>
            <person name="Kits K.D."/>
            <person name="Stein L.Y."/>
        </authorList>
    </citation>
    <scope>NUCLEOTIDE SEQUENCE [LARGE SCALE GENOMIC DNA]</scope>
    <source>
        <strain evidence="13">Nm2</strain>
    </source>
</reference>
<evidence type="ECO:0000256" key="7">
    <source>
        <dbReference type="ARBA" id="ARBA00023136"/>
    </source>
</evidence>
<dbReference type="OrthoDB" id="8554730at2"/>
<evidence type="ECO:0000256" key="2">
    <source>
        <dbReference type="ARBA" id="ARBA00022475"/>
    </source>
</evidence>
<sequence length="571" mass="61343">MKLLLIFSRSDPWRSALVVASLVLAAAVEGFGFSTLLPLLSHAGNRPASEHSALAQIMEPVLSSIGLHPSTPVLLLVILVALLIKSALLLVANRQVGYTVAQVATDLRLRLLRALLDTRWTYFTSQPVGVLANAFAAEATRASQAYLAGVTMISQLIIVIAYAVIAAMTSSAATGVAILLGIVTVSILGHLVHITRAAGALQTTLQKDAITRLIDVFRGIKLVKVMGREPIVTPILVNETEQLNTALRRQVITKEAVAALQDMALMSYVAISVYVCIVVLGLDLSLVFMLALVFIRMLTSLNKAQRQYQDMAEKESAYWSLLSTVEAAEAEREMITGDTIPHLTRGIVLRDVVFAHDTHRVLDGVSVDIPASKFTVLVGPSGAGKTTIIDLLARLVSPQSGDIYVDDVPLGDLDTTTWRRMIGYVPQETVLFNESIALNVSLGDPAVGRAGIEDALRRCGAWSFIAHLPQGMDSNVGELGGKLSGGERQRIAIARALVRRPLLLILDEPTSMLDSTSEEAIWQMVAGLRGQVTILAVSHQQTPLSLADQAYRLESGHAVLLGPGEMPRAAT</sequence>
<evidence type="ECO:0000313" key="13">
    <source>
        <dbReference type="Proteomes" id="UP000034156"/>
    </source>
</evidence>
<dbReference type="GO" id="GO:0140359">
    <property type="term" value="F:ABC-type transporter activity"/>
    <property type="evidence" value="ECO:0007669"/>
    <property type="project" value="InterPro"/>
</dbReference>
<keyword evidence="4" id="KW-0547">Nucleotide-binding</keyword>
<dbReference type="PROSITE" id="PS50929">
    <property type="entry name" value="ABC_TM1F"/>
    <property type="match status" value="1"/>
</dbReference>
<keyword evidence="3 8" id="KW-0812">Transmembrane</keyword>
<reference evidence="11 13" key="2">
    <citation type="journal article" date="2016" name="Genome Announc.">
        <title>Genome Sequence of Nitrosomonas communis Strain Nm2, a Mesophilic Ammonia-Oxidizing Bacterium Isolated from Mediterranean Soil.</title>
        <authorList>
            <person name="Kozlowski J.A."/>
            <person name="Kits K.D."/>
            <person name="Stein L.Y."/>
        </authorList>
    </citation>
    <scope>NUCLEOTIDE SEQUENCE [LARGE SCALE GENOMIC DNA]</scope>
    <source>
        <strain evidence="11 13">Nm2</strain>
    </source>
</reference>
<dbReference type="InterPro" id="IPR036640">
    <property type="entry name" value="ABC1_TM_sf"/>
</dbReference>
<dbReference type="InterPro" id="IPR003439">
    <property type="entry name" value="ABC_transporter-like_ATP-bd"/>
</dbReference>
<dbReference type="EMBL" id="VNHT01000033">
    <property type="protein sequence ID" value="TYP86110.1"/>
    <property type="molecule type" value="Genomic_DNA"/>
</dbReference>
<feature type="domain" description="ABC transporter" evidence="9">
    <location>
        <begin position="347"/>
        <end position="569"/>
    </location>
</feature>
<comment type="subcellular location">
    <subcellularLocation>
        <location evidence="1">Cell membrane</location>
        <topology evidence="1">Multi-pass membrane protein</topology>
    </subcellularLocation>
</comment>
<dbReference type="AlphaFoldDB" id="A0A0F7KG06"/>
<evidence type="ECO:0000256" key="4">
    <source>
        <dbReference type="ARBA" id="ARBA00022741"/>
    </source>
</evidence>
<feature type="domain" description="ABC transmembrane type-1" evidence="10">
    <location>
        <begin position="16"/>
        <end position="313"/>
    </location>
</feature>
<dbReference type="GO" id="GO:0016887">
    <property type="term" value="F:ATP hydrolysis activity"/>
    <property type="evidence" value="ECO:0007669"/>
    <property type="project" value="InterPro"/>
</dbReference>
<evidence type="ECO:0000256" key="5">
    <source>
        <dbReference type="ARBA" id="ARBA00022840"/>
    </source>
</evidence>
<dbReference type="PANTHER" id="PTHR24221:SF654">
    <property type="entry name" value="ATP-BINDING CASSETTE SUB-FAMILY B MEMBER 6"/>
    <property type="match status" value="1"/>
</dbReference>
<dbReference type="PATRIC" id="fig|44574.3.peg.1967"/>
<keyword evidence="7 8" id="KW-0472">Membrane</keyword>
<feature type="transmembrane region" description="Helical" evidence="8">
    <location>
        <begin position="171"/>
        <end position="192"/>
    </location>
</feature>
<evidence type="ECO:0000256" key="6">
    <source>
        <dbReference type="ARBA" id="ARBA00022989"/>
    </source>
</evidence>
<feature type="transmembrane region" description="Helical" evidence="8">
    <location>
        <begin position="145"/>
        <end position="165"/>
    </location>
</feature>
<dbReference type="InterPro" id="IPR011527">
    <property type="entry name" value="ABC1_TM_dom"/>
</dbReference>
<dbReference type="SUPFAM" id="SSF52540">
    <property type="entry name" value="P-loop containing nucleoside triphosphate hydrolases"/>
    <property type="match status" value="1"/>
</dbReference>
<dbReference type="Proteomes" id="UP000034156">
    <property type="component" value="Chromosome"/>
</dbReference>
<feature type="transmembrane region" description="Helical" evidence="8">
    <location>
        <begin position="73"/>
        <end position="92"/>
    </location>
</feature>
<keyword evidence="5 12" id="KW-0067">ATP-binding</keyword>
<keyword evidence="6 8" id="KW-1133">Transmembrane helix</keyword>
<dbReference type="InterPro" id="IPR039421">
    <property type="entry name" value="Type_1_exporter"/>
</dbReference>
<evidence type="ECO:0000313" key="14">
    <source>
        <dbReference type="Proteomes" id="UP000324176"/>
    </source>
</evidence>
<protein>
    <submittedName>
        <fullName evidence="12">ATP-binding cassette subfamily C protein</fullName>
    </submittedName>
</protein>
<keyword evidence="2" id="KW-1003">Cell membrane</keyword>
<dbReference type="RefSeq" id="WP_046849841.1">
    <property type="nucleotide sequence ID" value="NZ_CP011451.1"/>
</dbReference>
<dbReference type="KEGG" id="nco:AAW31_08055"/>
<dbReference type="PANTHER" id="PTHR24221">
    <property type="entry name" value="ATP-BINDING CASSETTE SUB-FAMILY B"/>
    <property type="match status" value="1"/>
</dbReference>
<dbReference type="Proteomes" id="UP000324176">
    <property type="component" value="Unassembled WGS sequence"/>
</dbReference>
<evidence type="ECO:0000313" key="11">
    <source>
        <dbReference type="EMBL" id="AKH37769.1"/>
    </source>
</evidence>
<dbReference type="InterPro" id="IPR017871">
    <property type="entry name" value="ABC_transporter-like_CS"/>
</dbReference>
<gene>
    <name evidence="11" type="ORF">AAW31_08055</name>
    <name evidence="12" type="ORF">BCL69_103336</name>
</gene>
<organism evidence="11 13">
    <name type="scientific">Nitrosomonas communis</name>
    <dbReference type="NCBI Taxonomy" id="44574"/>
    <lineage>
        <taxon>Bacteria</taxon>
        <taxon>Pseudomonadati</taxon>
        <taxon>Pseudomonadota</taxon>
        <taxon>Betaproteobacteria</taxon>
        <taxon>Nitrosomonadales</taxon>
        <taxon>Nitrosomonadaceae</taxon>
        <taxon>Nitrosomonas</taxon>
    </lineage>
</organism>
<dbReference type="PROSITE" id="PS00211">
    <property type="entry name" value="ABC_TRANSPORTER_1"/>
    <property type="match status" value="1"/>
</dbReference>
<evidence type="ECO:0000313" key="12">
    <source>
        <dbReference type="EMBL" id="TYP86110.1"/>
    </source>
</evidence>